<comment type="activity regulation">
    <text evidence="7">Allosterically activated by fructose 1,6-bisphosphate (FBP).</text>
</comment>
<dbReference type="OrthoDB" id="9802969at2"/>
<dbReference type="NCBIfam" id="TIGR01771">
    <property type="entry name" value="L-LDH-NAD"/>
    <property type="match status" value="1"/>
</dbReference>
<feature type="domain" description="Lactate/malate dehydrogenase N-terminal" evidence="10">
    <location>
        <begin position="8"/>
        <end position="145"/>
    </location>
</feature>
<dbReference type="InterPro" id="IPR001236">
    <property type="entry name" value="Lactate/malate_DH_N"/>
</dbReference>
<dbReference type="STRING" id="1408281.Epro_1031"/>
<evidence type="ECO:0000259" key="10">
    <source>
        <dbReference type="Pfam" id="PF00056"/>
    </source>
</evidence>
<feature type="binding site" evidence="7">
    <location>
        <position position="68"/>
    </location>
    <ligand>
        <name>NAD(+)</name>
        <dbReference type="ChEBI" id="CHEBI:57540"/>
    </ligand>
</feature>
<dbReference type="InterPro" id="IPR022383">
    <property type="entry name" value="Lactate/malate_DH_C"/>
</dbReference>
<evidence type="ECO:0000256" key="4">
    <source>
        <dbReference type="ARBA" id="ARBA00023002"/>
    </source>
</evidence>
<feature type="binding site" evidence="7">
    <location>
        <position position="171"/>
    </location>
    <ligand>
        <name>beta-D-fructose 1,6-bisphosphate</name>
        <dbReference type="ChEBI" id="CHEBI:32966"/>
        <note>allosteric activator</note>
    </ligand>
</feature>
<dbReference type="GO" id="GO:0005737">
    <property type="term" value="C:cytoplasm"/>
    <property type="evidence" value="ECO:0007669"/>
    <property type="project" value="UniProtKB-SubCell"/>
</dbReference>
<dbReference type="AlphaFoldDB" id="A0A0G3WKH7"/>
<dbReference type="CDD" id="cd05292">
    <property type="entry name" value="LDH_2"/>
    <property type="match status" value="1"/>
</dbReference>
<feature type="binding site" evidence="7">
    <location>
        <position position="91"/>
    </location>
    <ligand>
        <name>substrate</name>
    </ligand>
</feature>
<feature type="binding site" evidence="7">
    <location>
        <position position="17"/>
    </location>
    <ligand>
        <name>NAD(+)</name>
        <dbReference type="ChEBI" id="CHEBI:57540"/>
    </ligand>
</feature>
<dbReference type="GO" id="GO:0004459">
    <property type="term" value="F:L-lactate dehydrogenase (NAD+) activity"/>
    <property type="evidence" value="ECO:0007669"/>
    <property type="project" value="UniProtKB-UniRule"/>
</dbReference>
<dbReference type="GO" id="GO:0006089">
    <property type="term" value="P:lactate metabolic process"/>
    <property type="evidence" value="ECO:0007669"/>
    <property type="project" value="TreeGrafter"/>
</dbReference>
<dbReference type="InterPro" id="IPR036291">
    <property type="entry name" value="NAD(P)-bd_dom_sf"/>
</dbReference>
<organism evidence="12 13">
    <name type="scientific">Endomicrobium proavitum</name>
    <dbReference type="NCBI Taxonomy" id="1408281"/>
    <lineage>
        <taxon>Bacteria</taxon>
        <taxon>Pseudomonadati</taxon>
        <taxon>Elusimicrobiota</taxon>
        <taxon>Endomicrobiia</taxon>
        <taxon>Endomicrobiales</taxon>
        <taxon>Endomicrobiaceae</taxon>
        <taxon>Endomicrobium</taxon>
    </lineage>
</organism>
<keyword evidence="5 7" id="KW-0520">NAD</keyword>
<sequence>MADKLSPKVSIIGCGNVGMRYAYSMIIKGAARELVLVDYNRQKAEGEAMDLSHGAPFVSPINIYAGDYPDTANSDLVVITAGRGQKPGETRIDLIKGNAEILKSVVPQVVKYSPKAIILVASNPVDILSYITYKISGKPANEVIGSGTVLDSARFRFLIGKHCNVDSRSIHASIFGEHGDTEFPMWSKAMIGGVLFKDYCKVCNKENCAKQEDAKLNEIFEDVRDSAYEIIAKKGETSYGIGLALTKISKAILKDENSVLPVSSLLDNYHGVSGIYLSVPAVVNKGGIRQTLQVDFDMVELDSFINSAEQVKKVIKASGF</sequence>
<feature type="binding site" evidence="7">
    <location>
        <position position="43"/>
    </location>
    <ligand>
        <name>NAD(+)</name>
        <dbReference type="ChEBI" id="CHEBI:57540"/>
    </ligand>
</feature>
<dbReference type="NCBIfam" id="NF000824">
    <property type="entry name" value="PRK00066.1"/>
    <property type="match status" value="1"/>
</dbReference>
<dbReference type="SUPFAM" id="SSF56327">
    <property type="entry name" value="LDH C-terminal domain-like"/>
    <property type="match status" value="1"/>
</dbReference>
<dbReference type="EC" id="1.1.1.27" evidence="3 7"/>
<dbReference type="PANTHER" id="PTHR43128:SF16">
    <property type="entry name" value="L-LACTATE DEHYDROGENASE"/>
    <property type="match status" value="1"/>
</dbReference>
<dbReference type="Gene3D" id="3.90.110.10">
    <property type="entry name" value="Lactate dehydrogenase/glycoside hydrolase, family 4, C-terminal"/>
    <property type="match status" value="1"/>
</dbReference>
<evidence type="ECO:0000256" key="6">
    <source>
        <dbReference type="ARBA" id="ARBA00049258"/>
    </source>
</evidence>
<feature type="binding site" evidence="7">
    <location>
        <begin position="123"/>
        <end position="126"/>
    </location>
    <ligand>
        <name>substrate</name>
    </ligand>
</feature>
<feature type="binding site" evidence="7 9">
    <location>
        <position position="38"/>
    </location>
    <ligand>
        <name>NAD(+)</name>
        <dbReference type="ChEBI" id="CHEBI:57540"/>
    </ligand>
</feature>
<dbReference type="PRINTS" id="PR00086">
    <property type="entry name" value="LLDHDRGNASE"/>
</dbReference>
<dbReference type="UniPathway" id="UPA00554">
    <property type="reaction ID" value="UER00611"/>
</dbReference>
<feature type="binding site" evidence="7">
    <location>
        <position position="156"/>
    </location>
    <ligand>
        <name>beta-D-fructose 1,6-bisphosphate</name>
        <dbReference type="ChEBI" id="CHEBI:32966"/>
        <note>allosteric activator</note>
    </ligand>
</feature>
<dbReference type="InterPro" id="IPR011304">
    <property type="entry name" value="L-lactate_DH"/>
</dbReference>
<feature type="binding site" evidence="9">
    <location>
        <begin position="13"/>
        <end position="18"/>
    </location>
    <ligand>
        <name>NAD(+)</name>
        <dbReference type="ChEBI" id="CHEBI:57540"/>
    </ligand>
</feature>
<dbReference type="Pfam" id="PF02866">
    <property type="entry name" value="Ldh_1_C"/>
    <property type="match status" value="1"/>
</dbReference>
<reference evidence="12 13" key="1">
    <citation type="submission" date="2014-09" db="EMBL/GenBank/DDBJ databases">
        <title>Complete genome sequence of Endomicrobium proavitum.</title>
        <authorList>
            <person name="Zheng H."/>
        </authorList>
    </citation>
    <scope>NUCLEOTIDE SEQUENCE [LARGE SCALE GENOMIC DNA]</scope>
    <source>
        <strain evidence="12 13">Rsa215</strain>
    </source>
</reference>
<evidence type="ECO:0000256" key="1">
    <source>
        <dbReference type="ARBA" id="ARBA00004843"/>
    </source>
</evidence>
<evidence type="ECO:0000256" key="7">
    <source>
        <dbReference type="HAMAP-Rule" id="MF_00488"/>
    </source>
</evidence>
<evidence type="ECO:0000256" key="2">
    <source>
        <dbReference type="ARBA" id="ARBA00006054"/>
    </source>
</evidence>
<dbReference type="InterPro" id="IPR001557">
    <property type="entry name" value="L-lactate/malate_DH"/>
</dbReference>
<comment type="subunit">
    <text evidence="7">Homotetramer.</text>
</comment>
<evidence type="ECO:0000256" key="9">
    <source>
        <dbReference type="PIRSR" id="PIRSR000102-3"/>
    </source>
</evidence>
<comment type="subcellular location">
    <subcellularLocation>
        <location evidence="7">Cytoplasm</location>
    </subcellularLocation>
</comment>
<feature type="active site" description="Proton acceptor" evidence="7 8">
    <location>
        <position position="178"/>
    </location>
</feature>
<dbReference type="Proteomes" id="UP000035337">
    <property type="component" value="Chromosome"/>
</dbReference>
<dbReference type="KEGG" id="epo:Epro_1031"/>
<dbReference type="EMBL" id="CP009498">
    <property type="protein sequence ID" value="AKL98410.1"/>
    <property type="molecule type" value="Genomic_DNA"/>
</dbReference>
<dbReference type="HAMAP" id="MF_00488">
    <property type="entry name" value="Lactate_dehydrog"/>
    <property type="match status" value="1"/>
</dbReference>
<dbReference type="Pfam" id="PF00056">
    <property type="entry name" value="Ldh_1_N"/>
    <property type="match status" value="1"/>
</dbReference>
<protein>
    <recommendedName>
        <fullName evidence="3 7">L-lactate dehydrogenase</fullName>
        <shortName evidence="7">L-LDH</shortName>
        <ecNumber evidence="3 7">1.1.1.27</ecNumber>
    </recommendedName>
</protein>
<dbReference type="Gene3D" id="3.40.50.720">
    <property type="entry name" value="NAD(P)-binding Rossmann-like Domain"/>
    <property type="match status" value="1"/>
</dbReference>
<gene>
    <name evidence="7 12" type="primary">ldh</name>
    <name evidence="12" type="ORF">Epro_1031</name>
</gene>
<keyword evidence="7" id="KW-0021">Allosteric enzyme</keyword>
<evidence type="ECO:0000256" key="8">
    <source>
        <dbReference type="PIRSR" id="PIRSR000102-1"/>
    </source>
</evidence>
<feature type="binding site" evidence="7">
    <location>
        <position position="104"/>
    </location>
    <ligand>
        <name>NAD(+)</name>
        <dbReference type="ChEBI" id="CHEBI:57540"/>
    </ligand>
</feature>
<accession>A0A0G3WKH7</accession>
<feature type="binding site" evidence="7">
    <location>
        <position position="146"/>
    </location>
    <ligand>
        <name>NAD(+)</name>
        <dbReference type="ChEBI" id="CHEBI:57540"/>
    </ligand>
</feature>
<dbReference type="PANTHER" id="PTHR43128">
    <property type="entry name" value="L-2-HYDROXYCARBOXYLATE DEHYDROGENASE (NAD(P)(+))"/>
    <property type="match status" value="1"/>
</dbReference>
<proteinExistence type="inferred from homology"/>
<keyword evidence="7" id="KW-0597">Phosphoprotein</keyword>
<dbReference type="PATRIC" id="fig|1408281.3.peg.1060"/>
<feature type="modified residue" description="Phosphotyrosine" evidence="7">
    <location>
        <position position="228"/>
    </location>
</feature>
<dbReference type="SUPFAM" id="SSF51735">
    <property type="entry name" value="NAD(P)-binding Rossmann-fold domains"/>
    <property type="match status" value="1"/>
</dbReference>
<dbReference type="InterPro" id="IPR015955">
    <property type="entry name" value="Lactate_DH/Glyco_Ohase_4_C"/>
</dbReference>
<feature type="binding site" evidence="7">
    <location>
        <position position="237"/>
    </location>
    <ligand>
        <name>substrate</name>
    </ligand>
</feature>
<dbReference type="FunFam" id="3.40.50.720:FF:000018">
    <property type="entry name" value="Malate dehydrogenase"/>
    <property type="match status" value="1"/>
</dbReference>
<dbReference type="PIRSF" id="PIRSF000102">
    <property type="entry name" value="Lac_mal_DH"/>
    <property type="match status" value="1"/>
</dbReference>
<comment type="caution">
    <text evidence="7">Lacks conserved residue(s) required for the propagation of feature annotation.</text>
</comment>
<keyword evidence="7" id="KW-0963">Cytoplasm</keyword>
<name>A0A0G3WKH7_9BACT</name>
<comment type="pathway">
    <text evidence="1 7">Fermentation; pyruvate fermentation to lactate; (S)-lactate from pyruvate: step 1/1.</text>
</comment>
<dbReference type="GO" id="GO:0006096">
    <property type="term" value="P:glycolytic process"/>
    <property type="evidence" value="ECO:0007669"/>
    <property type="project" value="UniProtKB-UniRule"/>
</dbReference>
<comment type="similarity">
    <text evidence="2 7">Belongs to the LDH/MDH superfamily. LDH family.</text>
</comment>
<dbReference type="RefSeq" id="WP_052570957.1">
    <property type="nucleotide sequence ID" value="NZ_CP009498.1"/>
</dbReference>
<feature type="domain" description="Lactate/malate dehydrogenase C-terminal" evidence="11">
    <location>
        <begin position="148"/>
        <end position="316"/>
    </location>
</feature>
<keyword evidence="4 7" id="KW-0560">Oxidoreductase</keyword>
<evidence type="ECO:0000259" key="11">
    <source>
        <dbReference type="Pfam" id="PF02866"/>
    </source>
</evidence>
<evidence type="ECO:0000313" key="13">
    <source>
        <dbReference type="Proteomes" id="UP000035337"/>
    </source>
</evidence>
<feature type="binding site" evidence="7">
    <location>
        <begin position="151"/>
        <end position="154"/>
    </location>
    <ligand>
        <name>substrate</name>
    </ligand>
</feature>
<feature type="binding site" evidence="9">
    <location>
        <position position="98"/>
    </location>
    <ligand>
        <name>NAD(+)</name>
        <dbReference type="ChEBI" id="CHEBI:57540"/>
    </ligand>
</feature>
<evidence type="ECO:0000256" key="5">
    <source>
        <dbReference type="ARBA" id="ARBA00023027"/>
    </source>
</evidence>
<keyword evidence="13" id="KW-1185">Reference proteome</keyword>
<comment type="catalytic activity">
    <reaction evidence="6 7">
        <text>(S)-lactate + NAD(+) = pyruvate + NADH + H(+)</text>
        <dbReference type="Rhea" id="RHEA:23444"/>
        <dbReference type="ChEBI" id="CHEBI:15361"/>
        <dbReference type="ChEBI" id="CHEBI:15378"/>
        <dbReference type="ChEBI" id="CHEBI:16651"/>
        <dbReference type="ChEBI" id="CHEBI:57540"/>
        <dbReference type="ChEBI" id="CHEBI:57945"/>
        <dbReference type="EC" id="1.1.1.27"/>
    </reaction>
</comment>
<feature type="binding site" evidence="7">
    <location>
        <begin position="121"/>
        <end position="123"/>
    </location>
    <ligand>
        <name>NAD(+)</name>
        <dbReference type="ChEBI" id="CHEBI:57540"/>
    </ligand>
</feature>
<evidence type="ECO:0000313" key="12">
    <source>
        <dbReference type="EMBL" id="AKL98410.1"/>
    </source>
</evidence>
<feature type="binding site" evidence="7">
    <location>
        <position position="85"/>
    </location>
    <ligand>
        <name>substrate</name>
    </ligand>
</feature>
<evidence type="ECO:0000256" key="3">
    <source>
        <dbReference type="ARBA" id="ARBA00012967"/>
    </source>
</evidence>
<comment type="function">
    <text evidence="7">Catalyzes the conversion of lactate to pyruvate.</text>
</comment>